<dbReference type="Proteomes" id="UP001527866">
    <property type="component" value="Unassembled WGS sequence"/>
</dbReference>
<protein>
    <submittedName>
        <fullName evidence="1">Uncharacterized protein</fullName>
    </submittedName>
</protein>
<dbReference type="RefSeq" id="WP_270688475.1">
    <property type="nucleotide sequence ID" value="NZ_JAQFWQ010000078.1"/>
</dbReference>
<dbReference type="EMBL" id="JAQFWQ010000078">
    <property type="protein sequence ID" value="MDA2813456.1"/>
    <property type="molecule type" value="Genomic_DNA"/>
</dbReference>
<sequence>MKWLLKRVAAGVAALLVVVVAAGALLGMRFSGDKADWAAGAGGDAAWLSGEWLAGERGQDDRDALKARVERAGIGELYVLAGTIGADGTVEGAGGSEEAAAFLAWADEELPDVRVLAWLRHRADGSSLVEDRFDEQGREELAAAAGGMAEAGFAGVHLDVAPVSVNDPSYPALLKAVGEEMGDDAVLSVQALPVELVPGLRVPYFAIDRGERYWSKGYLRRVAEHTDVVVIPGHGSGMPVGSMYGGYMVRQVEEAAEALDDDRAEDTAVRFGIPSYEGGEWGPESGSEDAATALEAVRIGMTKAGAPRMRDRDTGVALYLLDTASDEEWDAYMSEWVEPSG</sequence>
<proteinExistence type="predicted"/>
<evidence type="ECO:0000313" key="2">
    <source>
        <dbReference type="Proteomes" id="UP001527866"/>
    </source>
</evidence>
<reference evidence="1 2" key="1">
    <citation type="submission" date="2023-01" db="EMBL/GenBank/DDBJ databases">
        <title>Draft genome sequence of Nocardiopsis sp. RSe5-2 isolated from halophytes.</title>
        <authorList>
            <person name="Duangmal K."/>
            <person name="Chantavorakit T."/>
        </authorList>
    </citation>
    <scope>NUCLEOTIDE SEQUENCE [LARGE SCALE GENOMIC DNA]</scope>
    <source>
        <strain evidence="1 2">RSe5-2</strain>
    </source>
</reference>
<name>A0ABT4U9P5_9ACTN</name>
<evidence type="ECO:0000313" key="1">
    <source>
        <dbReference type="EMBL" id="MDA2813456.1"/>
    </source>
</evidence>
<organism evidence="1 2">
    <name type="scientific">Nocardiopsis endophytica</name>
    <dbReference type="NCBI Taxonomy" id="3018445"/>
    <lineage>
        <taxon>Bacteria</taxon>
        <taxon>Bacillati</taxon>
        <taxon>Actinomycetota</taxon>
        <taxon>Actinomycetes</taxon>
        <taxon>Streptosporangiales</taxon>
        <taxon>Nocardiopsidaceae</taxon>
        <taxon>Nocardiopsis</taxon>
    </lineage>
</organism>
<comment type="caution">
    <text evidence="1">The sequence shown here is derived from an EMBL/GenBank/DDBJ whole genome shotgun (WGS) entry which is preliminary data.</text>
</comment>
<keyword evidence="2" id="KW-1185">Reference proteome</keyword>
<accession>A0ABT4U9P5</accession>
<gene>
    <name evidence="1" type="ORF">O4J56_22615</name>
</gene>